<evidence type="ECO:0000313" key="2">
    <source>
        <dbReference type="Proteomes" id="UP000597656"/>
    </source>
</evidence>
<sequence>MTAPATDHGLTLPEFVYGIRDLISDASHADLPDPNRLDVEIYDGPDGAAYINVIARYRNDAGEDRRQHCLLRVVEISETEWNHDHGAPLD</sequence>
<reference evidence="2" key="1">
    <citation type="journal article" date="2019" name="Int. J. Syst. Evol. Microbiol.">
        <title>The Global Catalogue of Microorganisms (GCM) 10K type strain sequencing project: providing services to taxonomists for standard genome sequencing and annotation.</title>
        <authorList>
            <consortium name="The Broad Institute Genomics Platform"/>
            <consortium name="The Broad Institute Genome Sequencing Center for Infectious Disease"/>
            <person name="Wu L."/>
            <person name="Ma J."/>
        </authorList>
    </citation>
    <scope>NUCLEOTIDE SEQUENCE [LARGE SCALE GENOMIC DNA]</scope>
    <source>
        <strain evidence="2">CGMCC 4.7319</strain>
    </source>
</reference>
<protein>
    <submittedName>
        <fullName evidence="1">Uncharacterized protein</fullName>
    </submittedName>
</protein>
<organism evidence="1 2">
    <name type="scientific">Lentzea pudingi</name>
    <dbReference type="NCBI Taxonomy" id="1789439"/>
    <lineage>
        <taxon>Bacteria</taxon>
        <taxon>Bacillati</taxon>
        <taxon>Actinomycetota</taxon>
        <taxon>Actinomycetes</taxon>
        <taxon>Pseudonocardiales</taxon>
        <taxon>Pseudonocardiaceae</taxon>
        <taxon>Lentzea</taxon>
    </lineage>
</organism>
<dbReference type="EMBL" id="BMNC01000019">
    <property type="protein sequence ID" value="GGN23882.1"/>
    <property type="molecule type" value="Genomic_DNA"/>
</dbReference>
<name>A0ABQ2IQ88_9PSEU</name>
<accession>A0ABQ2IQ88</accession>
<dbReference type="Proteomes" id="UP000597656">
    <property type="component" value="Unassembled WGS sequence"/>
</dbReference>
<dbReference type="RefSeq" id="WP_189159812.1">
    <property type="nucleotide sequence ID" value="NZ_BMNC01000019.1"/>
</dbReference>
<evidence type="ECO:0000313" key="1">
    <source>
        <dbReference type="EMBL" id="GGN23882.1"/>
    </source>
</evidence>
<comment type="caution">
    <text evidence="1">The sequence shown here is derived from an EMBL/GenBank/DDBJ whole genome shotgun (WGS) entry which is preliminary data.</text>
</comment>
<gene>
    <name evidence="1" type="ORF">GCM10011609_77000</name>
</gene>
<keyword evidence="2" id="KW-1185">Reference proteome</keyword>
<proteinExistence type="predicted"/>